<dbReference type="Pfam" id="PF02780">
    <property type="entry name" value="Transketolase_C"/>
    <property type="match status" value="1"/>
</dbReference>
<evidence type="ECO:0000256" key="10">
    <source>
        <dbReference type="ARBA" id="ARBA00055605"/>
    </source>
</evidence>
<feature type="binding site" evidence="11">
    <location>
        <position position="148"/>
    </location>
    <ligand>
        <name>Mg(2+)</name>
        <dbReference type="ChEBI" id="CHEBI:18420"/>
    </ligand>
</feature>
<sequence>MLNTPLLDKIKNPQDLKKLKISELKTLANELRAELIDAVSVTGGHLGAGLGVVELTIAIHYLFDTPKDRLVWDVGHQAYPHKILTERRDRIRTLRKGGGLSGFTKRSESIYDPFGAAHSSTSISASLGMAVARDLDDRNNNVIAVIGDGAMSAGMAYEAMNNAGSMKSRLIVILNDNDMSIAPPVGAMRSYLAKLLSGKTYIGFRGFLKKIASLFPRSIKTRAARFEEYFRGLAVGGTLFDELGFYYVGTIDGHNFDQLIPVLKNVRDSSHQGPFLVHAITQKGKGYIPAENSEDKYHGVNKFDVVTGAQVKSTVNTPTFTKVYGDTLAKHGEIDSKIVAITGAMPSGTGVDIFAKKFPTRTFDVGIAEQHAVTFAAGLATEGYKPFATIYSTFLQRAYDQVVHDVAIQNLPVRFAIDRAGLVGADGPTHAGSFDITYLATLPNFVVMAPSDEAELVRMINTAVTINDRPSAFRYPRGNGYGVELPSIKETIEIGKAKVIQEGKQVCLLSLGTRLEECKIAASELKNKGISTTIIDARFAKPLDKELILKSANTHEVLITIEEGSIGGFGSHVANLLAEHGVFDKGLKFRSMILPDVFIDQDTPERMYDVAGLNAKHIVQKVLEVFFSKDGIRIIK</sequence>
<accession>A0A964XPZ0</accession>
<dbReference type="Gene3D" id="3.40.50.970">
    <property type="match status" value="2"/>
</dbReference>
<dbReference type="PANTHER" id="PTHR43322:SF5">
    <property type="entry name" value="1-DEOXY-D-XYLULOSE-5-PHOSPHATE SYNTHASE, CHLOROPLASTIC"/>
    <property type="match status" value="1"/>
</dbReference>
<dbReference type="AlphaFoldDB" id="A0A964XPZ0"/>
<comment type="cofactor">
    <cofactor evidence="11">
        <name>Mg(2+)</name>
        <dbReference type="ChEBI" id="CHEBI:18420"/>
    </cofactor>
    <text evidence="11">Binds 1 Mg(2+) ion per subunit.</text>
</comment>
<keyword evidence="4 11" id="KW-0808">Transferase</keyword>
<proteinExistence type="inferred from homology"/>
<dbReference type="InterPro" id="IPR005477">
    <property type="entry name" value="Dxylulose-5-P_synthase"/>
</dbReference>
<dbReference type="SUPFAM" id="SSF52922">
    <property type="entry name" value="TK C-terminal domain-like"/>
    <property type="match status" value="1"/>
</dbReference>
<dbReference type="Pfam" id="PF02779">
    <property type="entry name" value="Transket_pyr"/>
    <property type="match status" value="1"/>
</dbReference>
<evidence type="ECO:0000313" key="14">
    <source>
        <dbReference type="Proteomes" id="UP000713222"/>
    </source>
</evidence>
<dbReference type="Proteomes" id="UP000713222">
    <property type="component" value="Unassembled WGS sequence"/>
</dbReference>
<feature type="binding site" evidence="11">
    <location>
        <position position="76"/>
    </location>
    <ligand>
        <name>thiamine diphosphate</name>
        <dbReference type="ChEBI" id="CHEBI:58937"/>
    </ligand>
</feature>
<evidence type="ECO:0000256" key="5">
    <source>
        <dbReference type="ARBA" id="ARBA00022723"/>
    </source>
</evidence>
<protein>
    <recommendedName>
        <fullName evidence="11">1-deoxy-D-xylulose-5-phosphate synthase</fullName>
        <ecNumber evidence="11">2.2.1.7</ecNumber>
    </recommendedName>
    <alternativeName>
        <fullName evidence="11">1-deoxyxylulose-5-phosphate synthase</fullName>
        <shortName evidence="11">DXP synthase</shortName>
        <shortName evidence="11">DXPS</shortName>
    </alternativeName>
</protein>
<dbReference type="InterPro" id="IPR049557">
    <property type="entry name" value="Transketolase_CS"/>
</dbReference>
<comment type="caution">
    <text evidence="13">The sequence shown here is derived from an EMBL/GenBank/DDBJ whole genome shotgun (WGS) entry which is preliminary data.</text>
</comment>
<evidence type="ECO:0000256" key="4">
    <source>
        <dbReference type="ARBA" id="ARBA00022679"/>
    </source>
</evidence>
<reference evidence="13" key="1">
    <citation type="submission" date="2018-10" db="EMBL/GenBank/DDBJ databases">
        <title>Iterative Subtractive Binning of Freshwater Chronoseries Metagenomes Recovers Nearly Complete Genomes from over Four Hundred Novel Species.</title>
        <authorList>
            <person name="Rodriguez-R L.M."/>
            <person name="Tsementzi D."/>
            <person name="Luo C."/>
            <person name="Konstantinidis K.T."/>
        </authorList>
    </citation>
    <scope>NUCLEOTIDE SEQUENCE</scope>
    <source>
        <strain evidence="13">WB7_6_001</strain>
    </source>
</reference>
<organism evidence="13 14">
    <name type="scientific">Candidatus Fonsibacter lacus</name>
    <dbReference type="NCBI Taxonomy" id="2576439"/>
    <lineage>
        <taxon>Bacteria</taxon>
        <taxon>Pseudomonadati</taxon>
        <taxon>Pseudomonadota</taxon>
        <taxon>Alphaproteobacteria</taxon>
        <taxon>Candidatus Pelagibacterales</taxon>
        <taxon>Candidatus Pelagibacterales incertae sedis</taxon>
        <taxon>Candidatus Fonsibacter</taxon>
    </lineage>
</organism>
<comment type="catalytic activity">
    <reaction evidence="11">
        <text>D-glyceraldehyde 3-phosphate + pyruvate + H(+) = 1-deoxy-D-xylulose 5-phosphate + CO2</text>
        <dbReference type="Rhea" id="RHEA:12605"/>
        <dbReference type="ChEBI" id="CHEBI:15361"/>
        <dbReference type="ChEBI" id="CHEBI:15378"/>
        <dbReference type="ChEBI" id="CHEBI:16526"/>
        <dbReference type="ChEBI" id="CHEBI:57792"/>
        <dbReference type="ChEBI" id="CHEBI:59776"/>
        <dbReference type="EC" id="2.2.1.7"/>
    </reaction>
</comment>
<dbReference type="GO" id="GO:0008661">
    <property type="term" value="F:1-deoxy-D-xylulose-5-phosphate synthase activity"/>
    <property type="evidence" value="ECO:0007669"/>
    <property type="project" value="UniProtKB-UniRule"/>
</dbReference>
<feature type="domain" description="Transketolase-like pyrimidine-binding" evidence="12">
    <location>
        <begin position="318"/>
        <end position="483"/>
    </location>
</feature>
<dbReference type="EC" id="2.2.1.7" evidence="11"/>
<comment type="pathway">
    <text evidence="1 11">Metabolic intermediate biosynthesis; 1-deoxy-D-xylulose 5-phosphate biosynthesis; 1-deoxy-D-xylulose 5-phosphate from D-glyceraldehyde 3-phosphate and pyruvate: step 1/1.</text>
</comment>
<dbReference type="InterPro" id="IPR029061">
    <property type="entry name" value="THDP-binding"/>
</dbReference>
<dbReference type="InterPro" id="IPR005475">
    <property type="entry name" value="Transketolase-like_Pyr-bd"/>
</dbReference>
<evidence type="ECO:0000256" key="2">
    <source>
        <dbReference type="ARBA" id="ARBA00011081"/>
    </source>
</evidence>
<dbReference type="Pfam" id="PF13292">
    <property type="entry name" value="DXP_synthase_N"/>
    <property type="match status" value="1"/>
</dbReference>
<feature type="binding site" evidence="11">
    <location>
        <position position="177"/>
    </location>
    <ligand>
        <name>Mg(2+)</name>
        <dbReference type="ChEBI" id="CHEBI:18420"/>
    </ligand>
</feature>
<comment type="cofactor">
    <cofactor evidence="11">
        <name>thiamine diphosphate</name>
        <dbReference type="ChEBI" id="CHEBI:58937"/>
    </cofactor>
    <text evidence="11">Binds 1 thiamine pyrophosphate per subunit.</text>
</comment>
<dbReference type="GO" id="GO:0000287">
    <property type="term" value="F:magnesium ion binding"/>
    <property type="evidence" value="ECO:0007669"/>
    <property type="project" value="UniProtKB-UniRule"/>
</dbReference>
<dbReference type="GO" id="GO:0030976">
    <property type="term" value="F:thiamine pyrophosphate binding"/>
    <property type="evidence" value="ECO:0007669"/>
    <property type="project" value="UniProtKB-UniRule"/>
</dbReference>
<dbReference type="GO" id="GO:0019288">
    <property type="term" value="P:isopentenyl diphosphate biosynthetic process, methylerythritol 4-phosphate pathway"/>
    <property type="evidence" value="ECO:0007669"/>
    <property type="project" value="UniProtKB-ARBA"/>
</dbReference>
<keyword evidence="6 11" id="KW-0460">Magnesium</keyword>
<evidence type="ECO:0000256" key="8">
    <source>
        <dbReference type="ARBA" id="ARBA00023052"/>
    </source>
</evidence>
<evidence type="ECO:0000259" key="12">
    <source>
        <dbReference type="SMART" id="SM00861"/>
    </source>
</evidence>
<name>A0A964XPZ0_9PROT</name>
<dbReference type="FunFam" id="3.40.50.970:FF:000005">
    <property type="entry name" value="1-deoxy-D-xylulose-5-phosphate synthase"/>
    <property type="match status" value="1"/>
</dbReference>
<dbReference type="InterPro" id="IPR020826">
    <property type="entry name" value="Transketolase_BS"/>
</dbReference>
<evidence type="ECO:0000256" key="6">
    <source>
        <dbReference type="ARBA" id="ARBA00022842"/>
    </source>
</evidence>
<comment type="subunit">
    <text evidence="3 11">Homodimer.</text>
</comment>
<evidence type="ECO:0000313" key="13">
    <source>
        <dbReference type="EMBL" id="NBN87633.1"/>
    </source>
</evidence>
<dbReference type="Gene3D" id="3.40.50.920">
    <property type="match status" value="1"/>
</dbReference>
<dbReference type="CDD" id="cd07033">
    <property type="entry name" value="TPP_PYR_DXS_TK_like"/>
    <property type="match status" value="1"/>
</dbReference>
<dbReference type="NCBIfam" id="NF003933">
    <property type="entry name" value="PRK05444.2-2"/>
    <property type="match status" value="1"/>
</dbReference>
<dbReference type="PROSITE" id="PS00801">
    <property type="entry name" value="TRANSKETOLASE_1"/>
    <property type="match status" value="1"/>
</dbReference>
<dbReference type="NCBIfam" id="TIGR00204">
    <property type="entry name" value="dxs"/>
    <property type="match status" value="1"/>
</dbReference>
<feature type="binding site" evidence="11">
    <location>
        <position position="287"/>
    </location>
    <ligand>
        <name>thiamine diphosphate</name>
        <dbReference type="ChEBI" id="CHEBI:58937"/>
    </ligand>
</feature>
<feature type="binding site" evidence="11">
    <location>
        <begin position="149"/>
        <end position="150"/>
    </location>
    <ligand>
        <name>thiamine diphosphate</name>
        <dbReference type="ChEBI" id="CHEBI:58937"/>
    </ligand>
</feature>
<feature type="binding site" evidence="11">
    <location>
        <position position="369"/>
    </location>
    <ligand>
        <name>thiamine diphosphate</name>
        <dbReference type="ChEBI" id="CHEBI:58937"/>
    </ligand>
</feature>
<gene>
    <name evidence="11" type="primary">dxs</name>
    <name evidence="13" type="ORF">EBV32_00860</name>
</gene>
<dbReference type="CDD" id="cd02007">
    <property type="entry name" value="TPP_DXS"/>
    <property type="match status" value="1"/>
</dbReference>
<dbReference type="EMBL" id="RGET01000006">
    <property type="protein sequence ID" value="NBN87633.1"/>
    <property type="molecule type" value="Genomic_DNA"/>
</dbReference>
<keyword evidence="9 11" id="KW-0414">Isoprene biosynthesis</keyword>
<dbReference type="SMART" id="SM00861">
    <property type="entry name" value="Transket_pyr"/>
    <property type="match status" value="1"/>
</dbReference>
<feature type="binding site" evidence="11">
    <location>
        <begin position="117"/>
        <end position="119"/>
    </location>
    <ligand>
        <name>thiamine diphosphate</name>
        <dbReference type="ChEBI" id="CHEBI:58937"/>
    </ligand>
</feature>
<keyword evidence="5 11" id="KW-0479">Metal-binding</keyword>
<dbReference type="FunFam" id="3.40.50.920:FF:000002">
    <property type="entry name" value="1-deoxy-D-xylulose-5-phosphate synthase"/>
    <property type="match status" value="1"/>
</dbReference>
<dbReference type="HAMAP" id="MF_00315">
    <property type="entry name" value="DXP_synth"/>
    <property type="match status" value="1"/>
</dbReference>
<dbReference type="GO" id="GO:0016114">
    <property type="term" value="P:terpenoid biosynthetic process"/>
    <property type="evidence" value="ECO:0007669"/>
    <property type="project" value="UniProtKB-UniRule"/>
</dbReference>
<dbReference type="InterPro" id="IPR009014">
    <property type="entry name" value="Transketo_C/PFOR_II"/>
</dbReference>
<dbReference type="GO" id="GO:0009228">
    <property type="term" value="P:thiamine biosynthetic process"/>
    <property type="evidence" value="ECO:0007669"/>
    <property type="project" value="UniProtKB-UniRule"/>
</dbReference>
<evidence type="ECO:0000256" key="1">
    <source>
        <dbReference type="ARBA" id="ARBA00004980"/>
    </source>
</evidence>
<evidence type="ECO:0000256" key="7">
    <source>
        <dbReference type="ARBA" id="ARBA00022977"/>
    </source>
</evidence>
<dbReference type="InterPro" id="IPR033248">
    <property type="entry name" value="Transketolase_C"/>
</dbReference>
<evidence type="ECO:0000256" key="9">
    <source>
        <dbReference type="ARBA" id="ARBA00023229"/>
    </source>
</evidence>
<dbReference type="PROSITE" id="PS00802">
    <property type="entry name" value="TRANSKETOLASE_2"/>
    <property type="match status" value="1"/>
</dbReference>
<keyword evidence="7 11" id="KW-0784">Thiamine biosynthesis</keyword>
<keyword evidence="8 11" id="KW-0786">Thiamine pyrophosphate</keyword>
<dbReference type="PANTHER" id="PTHR43322">
    <property type="entry name" value="1-D-DEOXYXYLULOSE 5-PHOSPHATE SYNTHASE-RELATED"/>
    <property type="match status" value="1"/>
</dbReference>
<comment type="function">
    <text evidence="10 11">Catalyzes the acyloin condensation reaction between C atoms 2 and 3 of pyruvate and glyceraldehyde 3-phosphate to yield 1-deoxy-D-xylulose-5-phosphate (DXP).</text>
</comment>
<evidence type="ECO:0000256" key="3">
    <source>
        <dbReference type="ARBA" id="ARBA00011738"/>
    </source>
</evidence>
<feature type="binding site" evidence="11">
    <location>
        <position position="177"/>
    </location>
    <ligand>
        <name>thiamine diphosphate</name>
        <dbReference type="ChEBI" id="CHEBI:58937"/>
    </ligand>
</feature>
<dbReference type="SUPFAM" id="SSF52518">
    <property type="entry name" value="Thiamin diphosphate-binding fold (THDP-binding)"/>
    <property type="match status" value="2"/>
</dbReference>
<evidence type="ECO:0000256" key="11">
    <source>
        <dbReference type="HAMAP-Rule" id="MF_00315"/>
    </source>
</evidence>
<comment type="similarity">
    <text evidence="2 11">Belongs to the transketolase family. DXPS subfamily.</text>
</comment>